<organism evidence="2 3">
    <name type="scientific">Sphingomonas gellani</name>
    <dbReference type="NCBI Taxonomy" id="1166340"/>
    <lineage>
        <taxon>Bacteria</taxon>
        <taxon>Pseudomonadati</taxon>
        <taxon>Pseudomonadota</taxon>
        <taxon>Alphaproteobacteria</taxon>
        <taxon>Sphingomonadales</taxon>
        <taxon>Sphingomonadaceae</taxon>
        <taxon>Sphingomonas</taxon>
    </lineage>
</organism>
<keyword evidence="1" id="KW-0732">Signal</keyword>
<keyword evidence="3" id="KW-1185">Reference proteome</keyword>
<gene>
    <name evidence="2" type="ORF">SAMN05192583_2588</name>
</gene>
<reference evidence="3" key="1">
    <citation type="submission" date="2016-10" db="EMBL/GenBank/DDBJ databases">
        <authorList>
            <person name="Varghese N."/>
            <person name="Submissions S."/>
        </authorList>
    </citation>
    <scope>NUCLEOTIDE SEQUENCE [LARGE SCALE GENOMIC DNA]</scope>
    <source>
        <strain evidence="3">S6-262</strain>
    </source>
</reference>
<dbReference type="STRING" id="1166340.SAMN05192583_2588"/>
<evidence type="ECO:0008006" key="4">
    <source>
        <dbReference type="Google" id="ProtNLM"/>
    </source>
</evidence>
<dbReference type="OrthoDB" id="7503770at2"/>
<dbReference type="EMBL" id="FOCF01000006">
    <property type="protein sequence ID" value="SEN35657.1"/>
    <property type="molecule type" value="Genomic_DNA"/>
</dbReference>
<evidence type="ECO:0000313" key="2">
    <source>
        <dbReference type="EMBL" id="SEN35657.1"/>
    </source>
</evidence>
<dbReference type="RefSeq" id="WP_093666108.1">
    <property type="nucleotide sequence ID" value="NZ_FOCF01000006.1"/>
</dbReference>
<accession>A0A1H8FWN2</accession>
<sequence>MTTLFRIIATTTILLTATAAAQAQRLSSAGVEVTSDENRRGLSWSGGRAAVAADVAVDVGAWDATARLVTVRGAARHGGADAVADLTLGHGWDLGGFRLRASGTAHLFAGASGRLDFGELGADASYTLGPVQVMGGAVYAPRQRAIGGDNLYLFAGANAGIPATPFTVSAGIGHSSGSRIFDDGQSDGRADRLRPGGAYTDWRLGVEHNSGPLTLGLDYIGNDVRRGRDVGEPPIAAMGDAGNSGDRILARTRLSF</sequence>
<proteinExistence type="predicted"/>
<evidence type="ECO:0000313" key="3">
    <source>
        <dbReference type="Proteomes" id="UP000199206"/>
    </source>
</evidence>
<dbReference type="InterPro" id="IPR010239">
    <property type="entry name" value="CHP02001"/>
</dbReference>
<dbReference type="Gene3D" id="2.40.160.10">
    <property type="entry name" value="Porin"/>
    <property type="match status" value="1"/>
</dbReference>
<dbReference type="Proteomes" id="UP000199206">
    <property type="component" value="Unassembled WGS sequence"/>
</dbReference>
<feature type="signal peptide" evidence="1">
    <location>
        <begin position="1"/>
        <end position="23"/>
    </location>
</feature>
<protein>
    <recommendedName>
        <fullName evidence="4">Porin</fullName>
    </recommendedName>
</protein>
<evidence type="ECO:0000256" key="1">
    <source>
        <dbReference type="SAM" id="SignalP"/>
    </source>
</evidence>
<dbReference type="Pfam" id="PF09694">
    <property type="entry name" value="Gcw_chp"/>
    <property type="match status" value="1"/>
</dbReference>
<feature type="chain" id="PRO_5011457459" description="Porin" evidence="1">
    <location>
        <begin position="24"/>
        <end position="256"/>
    </location>
</feature>
<dbReference type="AlphaFoldDB" id="A0A1H8FWN2"/>
<name>A0A1H8FWN2_9SPHN</name>
<dbReference type="InterPro" id="IPR023614">
    <property type="entry name" value="Porin_dom_sf"/>
</dbReference>